<protein>
    <submittedName>
        <fullName evidence="2">Uncharacterized protein</fullName>
    </submittedName>
</protein>
<accession>A0ABT6LXH2</accession>
<gene>
    <name evidence="2" type="ORF">M2283_008346</name>
</gene>
<reference evidence="2 3" key="1">
    <citation type="submission" date="2023-04" db="EMBL/GenBank/DDBJ databases">
        <title>Forest soil microbial communities from Buena Vista Peninsula, Colon Province, Panama.</title>
        <authorList>
            <person name="Bouskill N."/>
        </authorList>
    </citation>
    <scope>NUCLEOTIDE SEQUENCE [LARGE SCALE GENOMIC DNA]</scope>
    <source>
        <strain evidence="2 3">GGS1</strain>
    </source>
</reference>
<organism evidence="2 3">
    <name type="scientific">Streptomyces pseudovenezuelae</name>
    <dbReference type="NCBI Taxonomy" id="67350"/>
    <lineage>
        <taxon>Bacteria</taxon>
        <taxon>Bacillati</taxon>
        <taxon>Actinomycetota</taxon>
        <taxon>Actinomycetes</taxon>
        <taxon>Kitasatosporales</taxon>
        <taxon>Streptomycetaceae</taxon>
        <taxon>Streptomyces</taxon>
        <taxon>Streptomyces aurantiacus group</taxon>
    </lineage>
</organism>
<evidence type="ECO:0000313" key="2">
    <source>
        <dbReference type="EMBL" id="MDH6221004.1"/>
    </source>
</evidence>
<feature type="compositionally biased region" description="Basic residues" evidence="1">
    <location>
        <begin position="39"/>
        <end position="58"/>
    </location>
</feature>
<dbReference type="EMBL" id="JARXVH010000020">
    <property type="protein sequence ID" value="MDH6221004.1"/>
    <property type="molecule type" value="Genomic_DNA"/>
</dbReference>
<feature type="compositionally biased region" description="Basic and acidic residues" evidence="1">
    <location>
        <begin position="143"/>
        <end position="153"/>
    </location>
</feature>
<comment type="caution">
    <text evidence="2">The sequence shown here is derived from an EMBL/GenBank/DDBJ whole genome shotgun (WGS) entry which is preliminary data.</text>
</comment>
<evidence type="ECO:0000313" key="3">
    <source>
        <dbReference type="Proteomes" id="UP001160499"/>
    </source>
</evidence>
<evidence type="ECO:0000256" key="1">
    <source>
        <dbReference type="SAM" id="MobiDB-lite"/>
    </source>
</evidence>
<sequence>MPLGRSRRHVLDIPRPPNSEGIPKGSGPRLSTATADPRGKRRHQGRVRHRRPLPRRRSATACPPRFPMLPRRSTARTLEHDASPITSRRQITPGGRSSPRRSHPHPRGADNGQCRRFGARHRPHRRPRVRAGNVRWRGPNRNPGDHLLRRRGGEPAFRPCRRAAGHHTARTLRIGEDRLEVGVRVSGGGAVRAAMYCSGMPDATGCFRRHCLPRRSCLLPAEPCRVVCLRDRAALPHGAHVSVGGRRASGRRASPSRYTGFWRRRPMRTN</sequence>
<feature type="compositionally biased region" description="Basic residues" evidence="1">
    <location>
        <begin position="159"/>
        <end position="168"/>
    </location>
</feature>
<keyword evidence="3" id="KW-1185">Reference proteome</keyword>
<proteinExistence type="predicted"/>
<name>A0ABT6LXH2_9ACTN</name>
<feature type="region of interest" description="Disordered" evidence="1">
    <location>
        <begin position="1"/>
        <end position="168"/>
    </location>
</feature>
<feature type="compositionally biased region" description="Basic residues" evidence="1">
    <location>
        <begin position="117"/>
        <end position="129"/>
    </location>
</feature>
<dbReference type="Proteomes" id="UP001160499">
    <property type="component" value="Unassembled WGS sequence"/>
</dbReference>